<accession>A0ACC0NPY6</accession>
<gene>
    <name evidence="1" type="ORF">RHMOL_Rhmol05G0161500</name>
</gene>
<organism evidence="1 2">
    <name type="scientific">Rhododendron molle</name>
    <name type="common">Chinese azalea</name>
    <name type="synonym">Azalea mollis</name>
    <dbReference type="NCBI Taxonomy" id="49168"/>
    <lineage>
        <taxon>Eukaryota</taxon>
        <taxon>Viridiplantae</taxon>
        <taxon>Streptophyta</taxon>
        <taxon>Embryophyta</taxon>
        <taxon>Tracheophyta</taxon>
        <taxon>Spermatophyta</taxon>
        <taxon>Magnoliopsida</taxon>
        <taxon>eudicotyledons</taxon>
        <taxon>Gunneridae</taxon>
        <taxon>Pentapetalae</taxon>
        <taxon>asterids</taxon>
        <taxon>Ericales</taxon>
        <taxon>Ericaceae</taxon>
        <taxon>Ericoideae</taxon>
        <taxon>Rhodoreae</taxon>
        <taxon>Rhododendron</taxon>
    </lineage>
</organism>
<reference evidence="1" key="1">
    <citation type="submission" date="2022-02" db="EMBL/GenBank/DDBJ databases">
        <title>Plant Genome Project.</title>
        <authorList>
            <person name="Zhang R.-G."/>
        </authorList>
    </citation>
    <scope>NUCLEOTIDE SEQUENCE</scope>
    <source>
        <strain evidence="1">AT1</strain>
    </source>
</reference>
<proteinExistence type="predicted"/>
<keyword evidence="2" id="KW-1185">Reference proteome</keyword>
<sequence length="130" mass="13200">MAVEGSVVTGRSPGDADHGGDGRVPEATPRAIEEVGAVGFRVEPVGLGTTAADSPVIGGSSAGAGGSGAVGDDPEPIGSLPRGKGAVVEGEETTEAPFVYREEDVLFRPAGDFIESLADHETRCRRALER</sequence>
<protein>
    <submittedName>
        <fullName evidence="1">Uncharacterized protein</fullName>
    </submittedName>
</protein>
<comment type="caution">
    <text evidence="1">The sequence shown here is derived from an EMBL/GenBank/DDBJ whole genome shotgun (WGS) entry which is preliminary data.</text>
</comment>
<evidence type="ECO:0000313" key="2">
    <source>
        <dbReference type="Proteomes" id="UP001062846"/>
    </source>
</evidence>
<evidence type="ECO:0000313" key="1">
    <source>
        <dbReference type="EMBL" id="KAI8555265.1"/>
    </source>
</evidence>
<name>A0ACC0NPY6_RHOML</name>
<dbReference type="EMBL" id="CM046392">
    <property type="protein sequence ID" value="KAI8555265.1"/>
    <property type="molecule type" value="Genomic_DNA"/>
</dbReference>
<dbReference type="Proteomes" id="UP001062846">
    <property type="component" value="Chromosome 5"/>
</dbReference>